<evidence type="ECO:0000256" key="2">
    <source>
        <dbReference type="SAM" id="MobiDB-lite"/>
    </source>
</evidence>
<keyword evidence="5" id="KW-1185">Reference proteome</keyword>
<dbReference type="FunCoup" id="A0A2G5ELC5">
    <property type="interactions" value="1651"/>
</dbReference>
<dbReference type="AlphaFoldDB" id="A0A2G5ELC5"/>
<dbReference type="GO" id="GO:0016579">
    <property type="term" value="P:protein deubiquitination"/>
    <property type="evidence" value="ECO:0007669"/>
    <property type="project" value="TreeGrafter"/>
</dbReference>
<proteinExistence type="inferred from homology"/>
<feature type="domain" description="OTU" evidence="3">
    <location>
        <begin position="42"/>
        <end position="165"/>
    </location>
</feature>
<feature type="region of interest" description="Disordered" evidence="2">
    <location>
        <begin position="347"/>
        <end position="369"/>
    </location>
</feature>
<feature type="region of interest" description="Disordered" evidence="2">
    <location>
        <begin position="1"/>
        <end position="32"/>
    </location>
</feature>
<dbReference type="Pfam" id="PF02338">
    <property type="entry name" value="OTU"/>
    <property type="match status" value="1"/>
</dbReference>
<protein>
    <recommendedName>
        <fullName evidence="3">OTU domain-containing protein</fullName>
    </recommendedName>
</protein>
<comment type="similarity">
    <text evidence="1">Belongs to the peptidase C85 family.</text>
</comment>
<dbReference type="SUPFAM" id="SSF54001">
    <property type="entry name" value="Cysteine proteinases"/>
    <property type="match status" value="1"/>
</dbReference>
<dbReference type="Gene3D" id="3.10.450.50">
    <property type="match status" value="1"/>
</dbReference>
<dbReference type="GO" id="GO:0004843">
    <property type="term" value="F:cysteine-type deubiquitinase activity"/>
    <property type="evidence" value="ECO:0007669"/>
    <property type="project" value="TreeGrafter"/>
</dbReference>
<dbReference type="STRING" id="218851.A0A2G5ELC5"/>
<dbReference type="EMBL" id="KZ305024">
    <property type="protein sequence ID" value="PIA56552.1"/>
    <property type="molecule type" value="Genomic_DNA"/>
</dbReference>
<dbReference type="InterPro" id="IPR003323">
    <property type="entry name" value="OTU_dom"/>
</dbReference>
<dbReference type="InterPro" id="IPR050704">
    <property type="entry name" value="Peptidase_C85-like"/>
</dbReference>
<evidence type="ECO:0000313" key="4">
    <source>
        <dbReference type="EMBL" id="PIA56552.1"/>
    </source>
</evidence>
<feature type="compositionally biased region" description="Basic residues" evidence="2">
    <location>
        <begin position="1"/>
        <end position="15"/>
    </location>
</feature>
<dbReference type="SUPFAM" id="SSF103642">
    <property type="entry name" value="Sec-C motif"/>
    <property type="match status" value="1"/>
</dbReference>
<dbReference type="PANTHER" id="PTHR12419:SF7">
    <property type="entry name" value="OTU DOMAIN-CONTAINING PROTEIN 3"/>
    <property type="match status" value="1"/>
</dbReference>
<dbReference type="Proteomes" id="UP000230069">
    <property type="component" value="Unassembled WGS sequence"/>
</dbReference>
<dbReference type="Gene3D" id="3.90.70.80">
    <property type="match status" value="1"/>
</dbReference>
<evidence type="ECO:0000256" key="1">
    <source>
        <dbReference type="ARBA" id="ARBA00010407"/>
    </source>
</evidence>
<evidence type="ECO:0000313" key="5">
    <source>
        <dbReference type="Proteomes" id="UP000230069"/>
    </source>
</evidence>
<sequence length="382" mass="42767">MVQKHQKPKSKKKPHGKDTSNKKHGKPKDMGEFRSQLDTLGLQIVQVTSDGNCFFRALADQLQGNEEEHQKYRNMVVQYILKQREDFEPFIEDGVPFDEYCKSMAEDGTWAGNMELQAASLVTRSNICIHRIMQPRWYIRNFPNHARIIHLSYHNEEHYNSVRLKEDPCNGPAKPIVIKVDADLSREVKGVSKSKGGLSECNTGSESIQLIMAGSGCKNVNKVEQVLQLVDGDVNEAIELLIAEQESIEYIGENDEDLIHPVHGHYGNGECEWSEEATGENACEHNGPDHNDIKSIHGDKSIQHVDKKISRNKVCHCGSKKKYKACCGSTKGASSSEFAIYQRVAYGKGRTQRKQNRKGGSTKVASSGRVEENLPDMGALCI</sequence>
<dbReference type="InParanoid" id="A0A2G5ELC5"/>
<dbReference type="Pfam" id="PF02810">
    <property type="entry name" value="SEC-C"/>
    <property type="match status" value="1"/>
</dbReference>
<gene>
    <name evidence="4" type="ORF">AQUCO_00700712v1</name>
</gene>
<dbReference type="InterPro" id="IPR038765">
    <property type="entry name" value="Papain-like_cys_pep_sf"/>
</dbReference>
<reference evidence="4 5" key="1">
    <citation type="submission" date="2017-09" db="EMBL/GenBank/DDBJ databases">
        <title>WGS assembly of Aquilegia coerulea Goldsmith.</title>
        <authorList>
            <person name="Hodges S."/>
            <person name="Kramer E."/>
            <person name="Nordborg M."/>
            <person name="Tomkins J."/>
            <person name="Borevitz J."/>
            <person name="Derieg N."/>
            <person name="Yan J."/>
            <person name="Mihaltcheva S."/>
            <person name="Hayes R.D."/>
            <person name="Rokhsar D."/>
        </authorList>
    </citation>
    <scope>NUCLEOTIDE SEQUENCE [LARGE SCALE GENOMIC DNA]</scope>
    <source>
        <strain evidence="5">cv. Goldsmith</strain>
    </source>
</reference>
<evidence type="ECO:0000259" key="3">
    <source>
        <dbReference type="PROSITE" id="PS50802"/>
    </source>
</evidence>
<dbReference type="FunFam" id="3.90.70.80:FF:000009">
    <property type="entry name" value="OTU domain-containing protein 3"/>
    <property type="match status" value="1"/>
</dbReference>
<accession>A0A2G5ELC5</accession>
<feature type="compositionally biased region" description="Basic and acidic residues" evidence="2">
    <location>
        <begin position="16"/>
        <end position="32"/>
    </location>
</feature>
<dbReference type="InterPro" id="IPR004027">
    <property type="entry name" value="SEC_C_motif"/>
</dbReference>
<dbReference type="OrthoDB" id="415023at2759"/>
<organism evidence="4 5">
    <name type="scientific">Aquilegia coerulea</name>
    <name type="common">Rocky mountain columbine</name>
    <dbReference type="NCBI Taxonomy" id="218851"/>
    <lineage>
        <taxon>Eukaryota</taxon>
        <taxon>Viridiplantae</taxon>
        <taxon>Streptophyta</taxon>
        <taxon>Embryophyta</taxon>
        <taxon>Tracheophyta</taxon>
        <taxon>Spermatophyta</taxon>
        <taxon>Magnoliopsida</taxon>
        <taxon>Ranunculales</taxon>
        <taxon>Ranunculaceae</taxon>
        <taxon>Thalictroideae</taxon>
        <taxon>Aquilegia</taxon>
    </lineage>
</organism>
<dbReference type="CDD" id="cd22771">
    <property type="entry name" value="OTU_plant_OTU7-like"/>
    <property type="match status" value="1"/>
</dbReference>
<dbReference type="PANTHER" id="PTHR12419">
    <property type="entry name" value="OTU DOMAIN CONTAINING PROTEIN"/>
    <property type="match status" value="1"/>
</dbReference>
<dbReference type="PROSITE" id="PS50802">
    <property type="entry name" value="OTU"/>
    <property type="match status" value="1"/>
</dbReference>
<name>A0A2G5ELC5_AQUCA</name>